<evidence type="ECO:0000313" key="1">
    <source>
        <dbReference type="EMBL" id="MEQ2293808.1"/>
    </source>
</evidence>
<sequence>MLGTDPGRQRLLFQLAGVVPSPLLLELLSCPLCARSLETLELELGDLEGGKGEADGLNDFQQGGDLRGFRSRFRRCGVVEYRNGALRAWIDFREKLKRIVESKYFNRGIMIAILVNTLSMGIEYHEQ</sequence>
<keyword evidence="2" id="KW-1185">Reference proteome</keyword>
<gene>
    <name evidence="1" type="ORF">AMECASPLE_037324</name>
</gene>
<dbReference type="EMBL" id="JAHRIP010034470">
    <property type="protein sequence ID" value="MEQ2293808.1"/>
    <property type="molecule type" value="Genomic_DNA"/>
</dbReference>
<accession>A0ABV0YK77</accession>
<name>A0ABV0YK77_9TELE</name>
<dbReference type="Proteomes" id="UP001469553">
    <property type="component" value="Unassembled WGS sequence"/>
</dbReference>
<comment type="caution">
    <text evidence="1">The sequence shown here is derived from an EMBL/GenBank/DDBJ whole genome shotgun (WGS) entry which is preliminary data.</text>
</comment>
<organism evidence="1 2">
    <name type="scientific">Ameca splendens</name>
    <dbReference type="NCBI Taxonomy" id="208324"/>
    <lineage>
        <taxon>Eukaryota</taxon>
        <taxon>Metazoa</taxon>
        <taxon>Chordata</taxon>
        <taxon>Craniata</taxon>
        <taxon>Vertebrata</taxon>
        <taxon>Euteleostomi</taxon>
        <taxon>Actinopterygii</taxon>
        <taxon>Neopterygii</taxon>
        <taxon>Teleostei</taxon>
        <taxon>Neoteleostei</taxon>
        <taxon>Acanthomorphata</taxon>
        <taxon>Ovalentaria</taxon>
        <taxon>Atherinomorphae</taxon>
        <taxon>Cyprinodontiformes</taxon>
        <taxon>Goodeidae</taxon>
        <taxon>Ameca</taxon>
    </lineage>
</organism>
<protein>
    <submittedName>
        <fullName evidence="1">Uncharacterized protein</fullName>
    </submittedName>
</protein>
<proteinExistence type="predicted"/>
<evidence type="ECO:0000313" key="2">
    <source>
        <dbReference type="Proteomes" id="UP001469553"/>
    </source>
</evidence>
<reference evidence="1 2" key="1">
    <citation type="submission" date="2021-06" db="EMBL/GenBank/DDBJ databases">
        <authorList>
            <person name="Palmer J.M."/>
        </authorList>
    </citation>
    <scope>NUCLEOTIDE SEQUENCE [LARGE SCALE GENOMIC DNA]</scope>
    <source>
        <strain evidence="1 2">AS_MEX2019</strain>
        <tissue evidence="1">Muscle</tissue>
    </source>
</reference>
<feature type="non-terminal residue" evidence="1">
    <location>
        <position position="127"/>
    </location>
</feature>